<dbReference type="GO" id="GO:0005829">
    <property type="term" value="C:cytosol"/>
    <property type="evidence" value="ECO:0007669"/>
    <property type="project" value="TreeGrafter"/>
</dbReference>
<dbReference type="InterPro" id="IPR029069">
    <property type="entry name" value="HotDog_dom_sf"/>
</dbReference>
<dbReference type="PANTHER" id="PTHR43240">
    <property type="entry name" value="1,4-DIHYDROXY-2-NAPHTHOYL-COA THIOESTERASE 1"/>
    <property type="match status" value="1"/>
</dbReference>
<dbReference type="NCBIfam" id="TIGR00369">
    <property type="entry name" value="unchar_dom_1"/>
    <property type="match status" value="1"/>
</dbReference>
<dbReference type="OrthoDB" id="9798208at2"/>
<feature type="domain" description="Thioesterase" evidence="3">
    <location>
        <begin position="49"/>
        <end position="128"/>
    </location>
</feature>
<evidence type="ECO:0000256" key="1">
    <source>
        <dbReference type="ARBA" id="ARBA00008324"/>
    </source>
</evidence>
<evidence type="ECO:0000313" key="5">
    <source>
        <dbReference type="Proteomes" id="UP000199306"/>
    </source>
</evidence>
<gene>
    <name evidence="4" type="ORF">SAMN04515674_11562</name>
</gene>
<evidence type="ECO:0000313" key="4">
    <source>
        <dbReference type="EMBL" id="SFQ33084.1"/>
    </source>
</evidence>
<dbReference type="GO" id="GO:0061522">
    <property type="term" value="F:1,4-dihydroxy-2-naphthoyl-CoA thioesterase activity"/>
    <property type="evidence" value="ECO:0007669"/>
    <property type="project" value="TreeGrafter"/>
</dbReference>
<dbReference type="EMBL" id="FOXH01000015">
    <property type="protein sequence ID" value="SFQ33084.1"/>
    <property type="molecule type" value="Genomic_DNA"/>
</dbReference>
<dbReference type="PANTHER" id="PTHR43240:SF5">
    <property type="entry name" value="1,4-DIHYDROXY-2-NAPHTHOYL-COA THIOESTERASE 1"/>
    <property type="match status" value="1"/>
</dbReference>
<protein>
    <submittedName>
        <fullName evidence="4">1,4-dihydroxy-2-naphthoyl-CoA hydrolase</fullName>
    </submittedName>
</protein>
<organism evidence="4 5">
    <name type="scientific">Pseudarcicella hirudinis</name>
    <dbReference type="NCBI Taxonomy" id="1079859"/>
    <lineage>
        <taxon>Bacteria</taxon>
        <taxon>Pseudomonadati</taxon>
        <taxon>Bacteroidota</taxon>
        <taxon>Cytophagia</taxon>
        <taxon>Cytophagales</taxon>
        <taxon>Flectobacillaceae</taxon>
        <taxon>Pseudarcicella</taxon>
    </lineage>
</organism>
<evidence type="ECO:0000259" key="3">
    <source>
        <dbReference type="Pfam" id="PF03061"/>
    </source>
</evidence>
<proteinExistence type="inferred from homology"/>
<comment type="similarity">
    <text evidence="1">Belongs to the thioesterase PaaI family.</text>
</comment>
<dbReference type="Proteomes" id="UP000199306">
    <property type="component" value="Unassembled WGS sequence"/>
</dbReference>
<dbReference type="InterPro" id="IPR006683">
    <property type="entry name" value="Thioestr_dom"/>
</dbReference>
<dbReference type="Pfam" id="PF03061">
    <property type="entry name" value="4HBT"/>
    <property type="match status" value="1"/>
</dbReference>
<dbReference type="AlphaFoldDB" id="A0A1I5XMC5"/>
<dbReference type="STRING" id="1079859.SAMN04515674_11562"/>
<reference evidence="4 5" key="1">
    <citation type="submission" date="2016-10" db="EMBL/GenBank/DDBJ databases">
        <authorList>
            <person name="de Groot N.N."/>
        </authorList>
    </citation>
    <scope>NUCLEOTIDE SEQUENCE [LARGE SCALE GENOMIC DNA]</scope>
    <source>
        <strain evidence="5">E92,LMG 26720,CCM 7988</strain>
    </source>
</reference>
<keyword evidence="5" id="KW-1185">Reference proteome</keyword>
<dbReference type="CDD" id="cd03443">
    <property type="entry name" value="PaaI_thioesterase"/>
    <property type="match status" value="1"/>
</dbReference>
<dbReference type="InterPro" id="IPR003736">
    <property type="entry name" value="PAAI_dom"/>
</dbReference>
<keyword evidence="2 4" id="KW-0378">Hydrolase</keyword>
<dbReference type="Gene3D" id="3.10.129.10">
    <property type="entry name" value="Hotdog Thioesterase"/>
    <property type="match status" value="1"/>
</dbReference>
<name>A0A1I5XMC5_9BACT</name>
<dbReference type="RefSeq" id="WP_092019042.1">
    <property type="nucleotide sequence ID" value="NZ_FOXH01000015.1"/>
</dbReference>
<evidence type="ECO:0000256" key="2">
    <source>
        <dbReference type="ARBA" id="ARBA00022801"/>
    </source>
</evidence>
<accession>A0A1I5XMC5</accession>
<dbReference type="SUPFAM" id="SSF54637">
    <property type="entry name" value="Thioesterase/thiol ester dehydrase-isomerase"/>
    <property type="match status" value="1"/>
</dbReference>
<sequence length="141" mass="15248">MIKTGYTIEQINALSAGNMGEHLGIEFTEVTPDYIVAKMPVDFRTRQPMGLLHGGASVVLAETLGSVASWLCLDDPKSQTGVGVEINANHLKSARSGYVYGKCTALRIGKSMHVWEIKITNEKGDLVCASRITIAIISIKQ</sequence>